<dbReference type="AlphaFoldDB" id="A0A061HTU0"/>
<organism evidence="1 2">
    <name type="scientific">Cricetulus griseus</name>
    <name type="common">Chinese hamster</name>
    <name type="synonym">Cricetulus barabensis griseus</name>
    <dbReference type="NCBI Taxonomy" id="10029"/>
    <lineage>
        <taxon>Eukaryota</taxon>
        <taxon>Metazoa</taxon>
        <taxon>Chordata</taxon>
        <taxon>Craniata</taxon>
        <taxon>Vertebrata</taxon>
        <taxon>Euteleostomi</taxon>
        <taxon>Mammalia</taxon>
        <taxon>Eutheria</taxon>
        <taxon>Euarchontoglires</taxon>
        <taxon>Glires</taxon>
        <taxon>Rodentia</taxon>
        <taxon>Myomorpha</taxon>
        <taxon>Muroidea</taxon>
        <taxon>Cricetidae</taxon>
        <taxon>Cricetinae</taxon>
        <taxon>Cricetulus</taxon>
    </lineage>
</organism>
<evidence type="ECO:0000313" key="2">
    <source>
        <dbReference type="Proteomes" id="UP000030759"/>
    </source>
</evidence>
<accession>A0A061HTU0</accession>
<proteinExistence type="predicted"/>
<gene>
    <name evidence="1" type="ORF">H671_21023</name>
</gene>
<evidence type="ECO:0000313" key="1">
    <source>
        <dbReference type="EMBL" id="ERE61039.1"/>
    </source>
</evidence>
<dbReference type="EMBL" id="KE686742">
    <property type="protein sequence ID" value="ERE61039.1"/>
    <property type="molecule type" value="Genomic_DNA"/>
</dbReference>
<dbReference type="Proteomes" id="UP000030759">
    <property type="component" value="Unassembled WGS sequence"/>
</dbReference>
<protein>
    <submittedName>
        <fullName evidence="1">Uncharacterized protein</fullName>
    </submittedName>
</protein>
<reference evidence="2" key="1">
    <citation type="journal article" date="2013" name="Nat. Biotechnol.">
        <title>Chinese hamster genome sequenced from sorted chromosomes.</title>
        <authorList>
            <person name="Brinkrolf K."/>
            <person name="Rupp O."/>
            <person name="Laux H."/>
            <person name="Kollin F."/>
            <person name="Ernst W."/>
            <person name="Linke B."/>
            <person name="Kofler R."/>
            <person name="Romand S."/>
            <person name="Hesse F."/>
            <person name="Budach W.E."/>
            <person name="Galosy S."/>
            <person name="Muller D."/>
            <person name="Noll T."/>
            <person name="Wienberg J."/>
            <person name="Jostock T."/>
            <person name="Leonard M."/>
            <person name="Grillari J."/>
            <person name="Tauch A."/>
            <person name="Goesmann A."/>
            <person name="Helk B."/>
            <person name="Mott J.E."/>
            <person name="Puhler A."/>
            <person name="Borth N."/>
        </authorList>
    </citation>
    <scope>NUCLEOTIDE SEQUENCE [LARGE SCALE GENOMIC DNA]</scope>
    <source>
        <strain evidence="2">17A/GY</strain>
    </source>
</reference>
<name>A0A061HTU0_CRIGR</name>
<sequence length="52" mass="6109">LIYMVDYTGGFSYIKSYLHPWDEAYLIMVDDFSDVFLDLICQYFIFNVPGGL</sequence>
<feature type="non-terminal residue" evidence="1">
    <location>
        <position position="1"/>
    </location>
</feature>